<dbReference type="Gene3D" id="3.50.50.60">
    <property type="entry name" value="FAD/NAD(P)-binding domain"/>
    <property type="match status" value="1"/>
</dbReference>
<dbReference type="SUPFAM" id="SSF51905">
    <property type="entry name" value="FAD/NAD(P)-binding domain"/>
    <property type="match status" value="1"/>
</dbReference>
<keyword evidence="12" id="KW-0963">Cytoplasm</keyword>
<sequence>MRVIVVGGGLAGLVGALRLAQQGCAVTVLDAAREVGGKLALRAPGLEEFGADLELDVGAESMIARRPEAVRLVAELGLAEQLVHPGPARPLIASRGALYPLPAGTLMGVPVDRRSVANLRGLLTDAEVARVEAEPTVPVRPVDPALADVAVGGWVAHRFGRAVVDRLTEPLLGGVYAGHADELSMRMAVPQLWPRAAAAETVLDGPPLTPPPAPDAPPVFAGLRGGVGTLVRALLAALAAAGATVRTGVTVRALTPGPEGWALETGPAPAPEVLRADAVLLAVPAPAAAKLLAAAAPAAADELAGLRTASVAVISTLIPAAQLPGLSGSQAASGLLVPPVEERLIKAATFSSVKWPWLRDRLAAHELHAVRLSVGRVGEERSLQRGDPDLTAAALADLGDVLGVPAPEPVWSTVVRWGGSLPQYEPGHLARAAAVRAAVRAVPGLAVAGAALDGVGLPAVIGSAERAVTDLLATAGAGPVST</sequence>
<comment type="similarity">
    <text evidence="5 12">Belongs to the protoporphyrinogen/coproporphyrinogen oxidase family. Coproporphyrinogen III oxidase subfamily.</text>
</comment>
<protein>
    <recommendedName>
        <fullName evidence="7 12">Coproporphyrinogen III oxidase</fullName>
        <ecNumber evidence="6 12">1.3.3.15</ecNumber>
    </recommendedName>
</protein>
<accession>A0ABW8AUD4</accession>
<keyword evidence="11 12" id="KW-0350">Heme biosynthesis</keyword>
<dbReference type="GO" id="GO:0004729">
    <property type="term" value="F:oxygen-dependent protoporphyrinogen oxidase activity"/>
    <property type="evidence" value="ECO:0007669"/>
    <property type="project" value="UniProtKB-EC"/>
</dbReference>
<dbReference type="InterPro" id="IPR050464">
    <property type="entry name" value="Zeta_carotene_desat/Oxidored"/>
</dbReference>
<dbReference type="PANTHER" id="PTHR42923:SF3">
    <property type="entry name" value="PROTOPORPHYRINOGEN OXIDASE"/>
    <property type="match status" value="1"/>
</dbReference>
<evidence type="ECO:0000256" key="1">
    <source>
        <dbReference type="ARBA" id="ARBA00001755"/>
    </source>
</evidence>
<dbReference type="PANTHER" id="PTHR42923">
    <property type="entry name" value="PROTOPORPHYRINOGEN OXIDASE"/>
    <property type="match status" value="1"/>
</dbReference>
<evidence type="ECO:0000256" key="7">
    <source>
        <dbReference type="ARBA" id="ARBA00019046"/>
    </source>
</evidence>
<name>A0ABW8AUD4_9ACTN</name>
<evidence type="ECO:0000256" key="8">
    <source>
        <dbReference type="ARBA" id="ARBA00022630"/>
    </source>
</evidence>
<evidence type="ECO:0000259" key="13">
    <source>
        <dbReference type="Pfam" id="PF01593"/>
    </source>
</evidence>
<evidence type="ECO:0000256" key="2">
    <source>
        <dbReference type="ARBA" id="ARBA00001974"/>
    </source>
</evidence>
<dbReference type="InterPro" id="IPR002937">
    <property type="entry name" value="Amino_oxidase"/>
</dbReference>
<evidence type="ECO:0000256" key="10">
    <source>
        <dbReference type="ARBA" id="ARBA00023002"/>
    </source>
</evidence>
<comment type="subcellular location">
    <subcellularLocation>
        <location evidence="12">Cytoplasm</location>
    </subcellularLocation>
</comment>
<dbReference type="Pfam" id="PF01593">
    <property type="entry name" value="Amino_oxidase"/>
    <property type="match status" value="1"/>
</dbReference>
<evidence type="ECO:0000256" key="12">
    <source>
        <dbReference type="RuleBase" id="RU364052"/>
    </source>
</evidence>
<dbReference type="SUPFAM" id="SSF54373">
    <property type="entry name" value="FAD-linked reductases, C-terminal domain"/>
    <property type="match status" value="1"/>
</dbReference>
<feature type="domain" description="Amine oxidase" evidence="13">
    <location>
        <begin position="10"/>
        <end position="472"/>
    </location>
</feature>
<evidence type="ECO:0000256" key="5">
    <source>
        <dbReference type="ARBA" id="ARBA00008310"/>
    </source>
</evidence>
<comment type="catalytic activity">
    <reaction evidence="1">
        <text>coproporphyrinogen III + 3 O2 = coproporphyrin III + 3 H2O2</text>
        <dbReference type="Rhea" id="RHEA:43436"/>
        <dbReference type="ChEBI" id="CHEBI:15379"/>
        <dbReference type="ChEBI" id="CHEBI:16240"/>
        <dbReference type="ChEBI" id="CHEBI:57309"/>
        <dbReference type="ChEBI" id="CHEBI:131725"/>
        <dbReference type="EC" id="1.3.3.15"/>
    </reaction>
    <physiologicalReaction direction="left-to-right" evidence="1">
        <dbReference type="Rhea" id="RHEA:43437"/>
    </physiologicalReaction>
</comment>
<keyword evidence="15" id="KW-1185">Reference proteome</keyword>
<keyword evidence="10 12" id="KW-0560">Oxidoreductase</keyword>
<dbReference type="Gene3D" id="1.10.3110.10">
    <property type="entry name" value="protoporphyrinogen ix oxidase, domain 3"/>
    <property type="match status" value="1"/>
</dbReference>
<dbReference type="EMBL" id="JBITLV010000007">
    <property type="protein sequence ID" value="MFI7589206.1"/>
    <property type="molecule type" value="Genomic_DNA"/>
</dbReference>
<evidence type="ECO:0000256" key="9">
    <source>
        <dbReference type="ARBA" id="ARBA00022827"/>
    </source>
</evidence>
<evidence type="ECO:0000256" key="4">
    <source>
        <dbReference type="ARBA" id="ARBA00004744"/>
    </source>
</evidence>
<evidence type="ECO:0000313" key="14">
    <source>
        <dbReference type="EMBL" id="MFI7589206.1"/>
    </source>
</evidence>
<dbReference type="InterPro" id="IPR004572">
    <property type="entry name" value="Protoporphyrinogen_oxidase"/>
</dbReference>
<dbReference type="EC" id="1.3.3.15" evidence="6 12"/>
<dbReference type="Proteomes" id="UP001612915">
    <property type="component" value="Unassembled WGS sequence"/>
</dbReference>
<evidence type="ECO:0000256" key="6">
    <source>
        <dbReference type="ARBA" id="ARBA00012402"/>
    </source>
</evidence>
<evidence type="ECO:0000256" key="3">
    <source>
        <dbReference type="ARBA" id="ARBA00002185"/>
    </source>
</evidence>
<evidence type="ECO:0000313" key="15">
    <source>
        <dbReference type="Proteomes" id="UP001612915"/>
    </source>
</evidence>
<organism evidence="14 15">
    <name type="scientific">Spongisporangium articulatum</name>
    <dbReference type="NCBI Taxonomy" id="3362603"/>
    <lineage>
        <taxon>Bacteria</taxon>
        <taxon>Bacillati</taxon>
        <taxon>Actinomycetota</taxon>
        <taxon>Actinomycetes</taxon>
        <taxon>Kineosporiales</taxon>
        <taxon>Kineosporiaceae</taxon>
        <taxon>Spongisporangium</taxon>
    </lineage>
</organism>
<comment type="function">
    <text evidence="3 12">Involved in coproporphyrin-dependent heme b biosynthesis. Catalyzes the oxidation of coproporphyrinogen III to coproporphyrin III.</text>
</comment>
<reference evidence="14 15" key="1">
    <citation type="submission" date="2024-10" db="EMBL/GenBank/DDBJ databases">
        <title>The Natural Products Discovery Center: Release of the First 8490 Sequenced Strains for Exploring Actinobacteria Biosynthetic Diversity.</title>
        <authorList>
            <person name="Kalkreuter E."/>
            <person name="Kautsar S.A."/>
            <person name="Yang D."/>
            <person name="Bader C.D."/>
            <person name="Teijaro C.N."/>
            <person name="Fluegel L."/>
            <person name="Davis C.M."/>
            <person name="Simpson J.R."/>
            <person name="Lauterbach L."/>
            <person name="Steele A.D."/>
            <person name="Gui C."/>
            <person name="Meng S."/>
            <person name="Li G."/>
            <person name="Viehrig K."/>
            <person name="Ye F."/>
            <person name="Su P."/>
            <person name="Kiefer A.F."/>
            <person name="Nichols A."/>
            <person name="Cepeda A.J."/>
            <person name="Yan W."/>
            <person name="Fan B."/>
            <person name="Jiang Y."/>
            <person name="Adhikari A."/>
            <person name="Zheng C.-J."/>
            <person name="Schuster L."/>
            <person name="Cowan T.M."/>
            <person name="Smanski M.J."/>
            <person name="Chevrette M.G."/>
            <person name="De Carvalho L.P.S."/>
            <person name="Shen B."/>
        </authorList>
    </citation>
    <scope>NUCLEOTIDE SEQUENCE [LARGE SCALE GENOMIC DNA]</scope>
    <source>
        <strain evidence="14 15">NPDC049639</strain>
    </source>
</reference>
<dbReference type="InterPro" id="IPR036188">
    <property type="entry name" value="FAD/NAD-bd_sf"/>
</dbReference>
<comment type="cofactor">
    <cofactor evidence="2 12">
        <name>FAD</name>
        <dbReference type="ChEBI" id="CHEBI:57692"/>
    </cofactor>
</comment>
<dbReference type="RefSeq" id="WP_398283698.1">
    <property type="nucleotide sequence ID" value="NZ_JBITLV010000007.1"/>
</dbReference>
<gene>
    <name evidence="14" type="primary">hemG</name>
    <name evidence="14" type="ORF">ACIB24_19245</name>
</gene>
<comment type="caution">
    <text evidence="14">The sequence shown here is derived from an EMBL/GenBank/DDBJ whole genome shotgun (WGS) entry which is preliminary data.</text>
</comment>
<comment type="pathway">
    <text evidence="4 12">Porphyrin-containing compound metabolism; protoheme biosynthesis.</text>
</comment>
<proteinExistence type="inferred from homology"/>
<keyword evidence="8 12" id="KW-0285">Flavoprotein</keyword>
<dbReference type="NCBIfam" id="TIGR00562">
    <property type="entry name" value="proto_IX_ox"/>
    <property type="match status" value="1"/>
</dbReference>
<dbReference type="Gene3D" id="3.90.660.20">
    <property type="entry name" value="Protoporphyrinogen oxidase, mitochondrial, domain 2"/>
    <property type="match status" value="1"/>
</dbReference>
<keyword evidence="9 12" id="KW-0274">FAD</keyword>
<evidence type="ECO:0000256" key="11">
    <source>
        <dbReference type="ARBA" id="ARBA00023133"/>
    </source>
</evidence>